<keyword evidence="3" id="KW-1185">Reference proteome</keyword>
<protein>
    <submittedName>
        <fullName evidence="2">HEBP2-like protein</fullName>
    </submittedName>
</protein>
<dbReference type="InterPro" id="IPR006917">
    <property type="entry name" value="SOUL_heme-bd"/>
</dbReference>
<comment type="similarity">
    <text evidence="1">Belongs to the HEBP family.</text>
</comment>
<dbReference type="Gene3D" id="3.20.80.10">
    <property type="entry name" value="Regulatory factor, effector binding domain"/>
    <property type="match status" value="1"/>
</dbReference>
<dbReference type="PANTHER" id="PTHR11220:SF1">
    <property type="entry name" value="HEME-BINDING PROTEIN 2"/>
    <property type="match status" value="1"/>
</dbReference>
<reference evidence="2" key="1">
    <citation type="submission" date="2022-11" db="EMBL/GenBank/DDBJ databases">
        <title>Centuries of genome instability and evolution in soft-shell clam transmissible cancer (bioRxiv).</title>
        <authorList>
            <person name="Hart S.F.M."/>
            <person name="Yonemitsu M.A."/>
            <person name="Giersch R.M."/>
            <person name="Beal B.F."/>
            <person name="Arriagada G."/>
            <person name="Davis B.W."/>
            <person name="Ostrander E.A."/>
            <person name="Goff S.P."/>
            <person name="Metzger M.J."/>
        </authorList>
    </citation>
    <scope>NUCLEOTIDE SEQUENCE</scope>
    <source>
        <strain evidence="2">MELC-2E11</strain>
        <tissue evidence="2">Siphon/mantle</tissue>
    </source>
</reference>
<dbReference type="Pfam" id="PF04832">
    <property type="entry name" value="SOUL"/>
    <property type="match status" value="1"/>
</dbReference>
<dbReference type="PANTHER" id="PTHR11220">
    <property type="entry name" value="HEME-BINDING PROTEIN-RELATED"/>
    <property type="match status" value="1"/>
</dbReference>
<sequence length="231" mass="26213">MDPTSRDVIEITMDIKQAALFCMFVTLVTSNAVLTNGQGQAEPQTFTVPKFCNNLACPAFMVISSTSEYEVREYAETEWVSTNQTNMDGYRYNYNMFMRLFGYIKGENGADQPISMTCPVVKRINLSRGPTMSTMSFFVDPKQSPAPEPINPNVGLYTVPSFTAYVRQFGGFTRGKKVWQDQADLLGNALKRDGLEFREDIFWTAGYDSPWKSQNRHNEVWFLPKNGNLPL</sequence>
<evidence type="ECO:0000256" key="1">
    <source>
        <dbReference type="ARBA" id="ARBA00009817"/>
    </source>
</evidence>
<dbReference type="Proteomes" id="UP001164746">
    <property type="component" value="Chromosome 14"/>
</dbReference>
<organism evidence="2 3">
    <name type="scientific">Mya arenaria</name>
    <name type="common">Soft-shell clam</name>
    <dbReference type="NCBI Taxonomy" id="6604"/>
    <lineage>
        <taxon>Eukaryota</taxon>
        <taxon>Metazoa</taxon>
        <taxon>Spiralia</taxon>
        <taxon>Lophotrochozoa</taxon>
        <taxon>Mollusca</taxon>
        <taxon>Bivalvia</taxon>
        <taxon>Autobranchia</taxon>
        <taxon>Heteroconchia</taxon>
        <taxon>Euheterodonta</taxon>
        <taxon>Imparidentia</taxon>
        <taxon>Neoheterodontei</taxon>
        <taxon>Myida</taxon>
        <taxon>Myoidea</taxon>
        <taxon>Myidae</taxon>
        <taxon>Mya</taxon>
    </lineage>
</organism>
<dbReference type="EMBL" id="CP111025">
    <property type="protein sequence ID" value="WAR25181.1"/>
    <property type="molecule type" value="Genomic_DNA"/>
</dbReference>
<dbReference type="InterPro" id="IPR011256">
    <property type="entry name" value="Reg_factor_effector_dom_sf"/>
</dbReference>
<name>A0ABY7G1G1_MYAAR</name>
<evidence type="ECO:0000313" key="2">
    <source>
        <dbReference type="EMBL" id="WAR25181.1"/>
    </source>
</evidence>
<dbReference type="SUPFAM" id="SSF55136">
    <property type="entry name" value="Probable bacterial effector-binding domain"/>
    <property type="match status" value="1"/>
</dbReference>
<accession>A0ABY7G1G1</accession>
<evidence type="ECO:0000313" key="3">
    <source>
        <dbReference type="Proteomes" id="UP001164746"/>
    </source>
</evidence>
<proteinExistence type="inferred from homology"/>
<gene>
    <name evidence="2" type="ORF">MAR_010885</name>
</gene>